<dbReference type="GO" id="GO:0004518">
    <property type="term" value="F:nuclease activity"/>
    <property type="evidence" value="ECO:0007669"/>
    <property type="project" value="UniProtKB-KW"/>
</dbReference>
<dbReference type="AlphaFoldDB" id="A0A9Q3SZI9"/>
<dbReference type="PROSITE" id="PS00211">
    <property type="entry name" value="ABC_TRANSPORTER_1"/>
    <property type="match status" value="1"/>
</dbReference>
<keyword evidence="6" id="KW-0228">DNA excision</keyword>
<sequence>MVHSNIIVKGAKTNNLKNVDVNIPVNKITVLTGVSGSGKSSLAFETLAAESQREINKNYSAYIQQLLPKYTKPDIDTIQNLPFSVVVNQKGISGNARSTVGTFTEIYTALRLLFSRKARPFIGYSMAYSFNNPAGMCQKCEGLGYIQEININQLLDKSLSLNQGAIQFSTFQPGGWRLTRYTESGFFDNNLPLVKWTSESVNLLLYGEEQIPEAPTIAWHKTAKYLGIIPRLKKSFFNQENSKYSKELNDITQKISCPECYGTRLNEDARTAQLNHKTISDCSALPLIALKRWLAGVNDGNAQTLLVDLNLKINSLITLGLSYLSLDRRTSTLSGGEAQRIKLANHLNSALSGVLYIFDEPSVGLHPYDLIGINKIFKLLTRKGNTVVVVDHDPDIIKIADNIINLGEEAGEKGGYVTFQGTYEKLLVSSTVTGKALRHPGIVNKSDLLKKQFIRLNHLNFHNLVDIDAKIPKNALTVISGPAGSGKSSLLYAFIKTQSSVTVLDQKPIHTSSRSNVLTYLGEFDKLRKLFSNATGYKESLFSFNGKGACPVCKGLGVVKLDLAYLGDEVSTCEACQGSRYSDEILNASVNGYNIHEVLEFSAAQLSQVFPVFEHVTENLQNCGLDYIRVGQSLNTLSGGELQRLKLAKNLLKDKNSIIVLDEPTSGLHESNIQQIIDLLKKLVAKHHVTIIVVEHNLRFISQADWVIDMGPGAGEDGGKVLFEGTPFELIHTAHTRTSIALREYHHKSIS</sequence>
<evidence type="ECO:0000256" key="1">
    <source>
        <dbReference type="ARBA" id="ARBA00004496"/>
    </source>
</evidence>
<dbReference type="GO" id="GO:0016887">
    <property type="term" value="F:ATP hydrolysis activity"/>
    <property type="evidence" value="ECO:0007669"/>
    <property type="project" value="InterPro"/>
</dbReference>
<dbReference type="GO" id="GO:0006281">
    <property type="term" value="P:DNA repair"/>
    <property type="evidence" value="ECO:0007669"/>
    <property type="project" value="UniProtKB-KW"/>
</dbReference>
<dbReference type="Proteomes" id="UP000752647">
    <property type="component" value="Unassembled WGS sequence"/>
</dbReference>
<feature type="domain" description="ABC transporter" evidence="14">
    <location>
        <begin position="443"/>
        <end position="743"/>
    </location>
</feature>
<name>A0A9Q3SZI9_9LACO</name>
<dbReference type="PANTHER" id="PTHR43152">
    <property type="entry name" value="UVRABC SYSTEM PROTEIN A"/>
    <property type="match status" value="1"/>
</dbReference>
<dbReference type="CDD" id="cd03270">
    <property type="entry name" value="ABC_UvrA_I"/>
    <property type="match status" value="1"/>
</dbReference>
<evidence type="ECO:0000256" key="2">
    <source>
        <dbReference type="ARBA" id="ARBA00022490"/>
    </source>
</evidence>
<protein>
    <recommendedName>
        <fullName evidence="12">UvrABC system protein A</fullName>
    </recommendedName>
    <alternativeName>
        <fullName evidence="13">Excinuclease ABC subunit A</fullName>
    </alternativeName>
</protein>
<evidence type="ECO:0000256" key="9">
    <source>
        <dbReference type="ARBA" id="ARBA00023125"/>
    </source>
</evidence>
<keyword evidence="5" id="KW-0227">DNA damage</keyword>
<dbReference type="Pfam" id="PF00005">
    <property type="entry name" value="ABC_tran"/>
    <property type="match status" value="1"/>
</dbReference>
<gene>
    <name evidence="15" type="ORF">KIJ12_07395</name>
</gene>
<dbReference type="InterPro" id="IPR017871">
    <property type="entry name" value="ABC_transporter-like_CS"/>
</dbReference>
<evidence type="ECO:0000313" key="15">
    <source>
        <dbReference type="EMBL" id="MBZ5962961.1"/>
    </source>
</evidence>
<keyword evidence="9" id="KW-0238">DNA-binding</keyword>
<keyword evidence="2" id="KW-0963">Cytoplasm</keyword>
<dbReference type="RefSeq" id="WP_224144282.1">
    <property type="nucleotide sequence ID" value="NZ_JAHBFI010000018.1"/>
</dbReference>
<evidence type="ECO:0000256" key="4">
    <source>
        <dbReference type="ARBA" id="ARBA00022741"/>
    </source>
</evidence>
<evidence type="ECO:0000256" key="3">
    <source>
        <dbReference type="ARBA" id="ARBA00022737"/>
    </source>
</evidence>
<evidence type="ECO:0000256" key="7">
    <source>
        <dbReference type="ARBA" id="ARBA00022840"/>
    </source>
</evidence>
<keyword evidence="7" id="KW-0067">ATP-binding</keyword>
<evidence type="ECO:0000256" key="10">
    <source>
        <dbReference type="ARBA" id="ARBA00023204"/>
    </source>
</evidence>
<keyword evidence="10" id="KW-0234">DNA repair</keyword>
<comment type="similarity">
    <text evidence="11">Belongs to the ABC transporter superfamily. UvrA family.</text>
</comment>
<dbReference type="InterPro" id="IPR027417">
    <property type="entry name" value="P-loop_NTPase"/>
</dbReference>
<dbReference type="SUPFAM" id="SSF52540">
    <property type="entry name" value="P-loop containing nucleoside triphosphate hydrolases"/>
    <property type="match status" value="2"/>
</dbReference>
<dbReference type="GO" id="GO:0005524">
    <property type="term" value="F:ATP binding"/>
    <property type="evidence" value="ECO:0007669"/>
    <property type="project" value="UniProtKB-KW"/>
</dbReference>
<dbReference type="Gene3D" id="3.40.50.300">
    <property type="entry name" value="P-loop containing nucleotide triphosphate hydrolases"/>
    <property type="match status" value="2"/>
</dbReference>
<evidence type="ECO:0000256" key="5">
    <source>
        <dbReference type="ARBA" id="ARBA00022763"/>
    </source>
</evidence>
<keyword evidence="8" id="KW-0267">Excision nuclease</keyword>
<dbReference type="PROSITE" id="PS50893">
    <property type="entry name" value="ABC_TRANSPORTER_2"/>
    <property type="match status" value="1"/>
</dbReference>
<evidence type="ECO:0000256" key="11">
    <source>
        <dbReference type="ARBA" id="ARBA00038000"/>
    </source>
</evidence>
<keyword evidence="3" id="KW-0677">Repeat</keyword>
<evidence type="ECO:0000259" key="14">
    <source>
        <dbReference type="PROSITE" id="PS50893"/>
    </source>
</evidence>
<dbReference type="SMART" id="SM00382">
    <property type="entry name" value="AAA"/>
    <property type="match status" value="2"/>
</dbReference>
<dbReference type="GO" id="GO:0003677">
    <property type="term" value="F:DNA binding"/>
    <property type="evidence" value="ECO:0007669"/>
    <property type="project" value="UniProtKB-KW"/>
</dbReference>
<dbReference type="GO" id="GO:0005737">
    <property type="term" value="C:cytoplasm"/>
    <property type="evidence" value="ECO:0007669"/>
    <property type="project" value="UniProtKB-SubCell"/>
</dbReference>
<proteinExistence type="inferred from homology"/>
<dbReference type="EMBL" id="JAHBFI010000018">
    <property type="protein sequence ID" value="MBZ5962961.1"/>
    <property type="molecule type" value="Genomic_DNA"/>
</dbReference>
<reference evidence="15" key="1">
    <citation type="submission" date="2021-05" db="EMBL/GenBank/DDBJ databases">
        <title>Pangenome of Leuconostoc gelidum warrants species status for Leuconostoc gelidum subsp. gasicomitatum.</title>
        <authorList>
            <person name="Johansson P."/>
            <person name="Sade E."/>
            <person name="Hultman J."/>
            <person name="Auvinen P."/>
            <person name="Bjorkroth J."/>
        </authorList>
    </citation>
    <scope>NUCLEOTIDE SEQUENCE</scope>
    <source>
        <strain evidence="15">A.21.4</strain>
    </source>
</reference>
<dbReference type="Gene3D" id="1.10.8.280">
    <property type="entry name" value="ABC transporter ATPase domain-like"/>
    <property type="match status" value="1"/>
</dbReference>
<comment type="caution">
    <text evidence="15">The sequence shown here is derived from an EMBL/GenBank/DDBJ whole genome shotgun (WGS) entry which is preliminary data.</text>
</comment>
<evidence type="ECO:0000256" key="13">
    <source>
        <dbReference type="ARBA" id="ARBA00042156"/>
    </source>
</evidence>
<dbReference type="Gene3D" id="1.20.1580.10">
    <property type="entry name" value="ABC transporter ATPase like domain"/>
    <property type="match status" value="2"/>
</dbReference>
<dbReference type="PANTHER" id="PTHR43152:SF3">
    <property type="entry name" value="UVRABC SYSTEM PROTEIN A"/>
    <property type="match status" value="1"/>
</dbReference>
<dbReference type="InterPro" id="IPR003593">
    <property type="entry name" value="AAA+_ATPase"/>
</dbReference>
<evidence type="ECO:0000256" key="12">
    <source>
        <dbReference type="ARBA" id="ARBA00039316"/>
    </source>
</evidence>
<accession>A0A9Q3SZI9</accession>
<evidence type="ECO:0000256" key="8">
    <source>
        <dbReference type="ARBA" id="ARBA00022881"/>
    </source>
</evidence>
<comment type="subcellular location">
    <subcellularLocation>
        <location evidence="1">Cytoplasm</location>
    </subcellularLocation>
</comment>
<evidence type="ECO:0000313" key="16">
    <source>
        <dbReference type="Proteomes" id="UP000752647"/>
    </source>
</evidence>
<evidence type="ECO:0000256" key="6">
    <source>
        <dbReference type="ARBA" id="ARBA00022769"/>
    </source>
</evidence>
<dbReference type="InterPro" id="IPR003439">
    <property type="entry name" value="ABC_transporter-like_ATP-bd"/>
</dbReference>
<organism evidence="15 16">
    <name type="scientific">Leuconostoc gasicomitatum</name>
    <dbReference type="NCBI Taxonomy" id="115778"/>
    <lineage>
        <taxon>Bacteria</taxon>
        <taxon>Bacillati</taxon>
        <taxon>Bacillota</taxon>
        <taxon>Bacilli</taxon>
        <taxon>Lactobacillales</taxon>
        <taxon>Lactobacillaceae</taxon>
        <taxon>Leuconostoc</taxon>
        <taxon>Leuconostoc gelidum group</taxon>
    </lineage>
</organism>
<keyword evidence="4" id="KW-0547">Nucleotide-binding</keyword>